<evidence type="ECO:0000313" key="4">
    <source>
        <dbReference type="Proteomes" id="UP000240505"/>
    </source>
</evidence>
<feature type="region of interest" description="Disordered" evidence="1">
    <location>
        <begin position="37"/>
        <end position="68"/>
    </location>
</feature>
<evidence type="ECO:0000259" key="2">
    <source>
        <dbReference type="Pfam" id="PF13699"/>
    </source>
</evidence>
<dbReference type="OrthoDB" id="292792at2"/>
<keyword evidence="4" id="KW-1185">Reference proteome</keyword>
<feature type="domain" description="eCIS core" evidence="2">
    <location>
        <begin position="66"/>
        <end position="131"/>
    </location>
</feature>
<name>A0A2R4CHW1_9BURK</name>
<proteinExistence type="predicted"/>
<dbReference type="Proteomes" id="UP000240505">
    <property type="component" value="Chromosome"/>
</dbReference>
<dbReference type="Pfam" id="PF13699">
    <property type="entry name" value="eCIS_core"/>
    <property type="match status" value="1"/>
</dbReference>
<organism evidence="3 4">
    <name type="scientific">Pseudoduganella armeniaca</name>
    <dbReference type="NCBI Taxonomy" id="2072590"/>
    <lineage>
        <taxon>Bacteria</taxon>
        <taxon>Pseudomonadati</taxon>
        <taxon>Pseudomonadota</taxon>
        <taxon>Betaproteobacteria</taxon>
        <taxon>Burkholderiales</taxon>
        <taxon>Oxalobacteraceae</taxon>
        <taxon>Telluria group</taxon>
        <taxon>Pseudoduganella</taxon>
    </lineage>
</organism>
<gene>
    <name evidence="3" type="ORF">C9I28_16005</name>
</gene>
<dbReference type="KEGG" id="masz:C9I28_16005"/>
<evidence type="ECO:0000256" key="1">
    <source>
        <dbReference type="SAM" id="MobiDB-lite"/>
    </source>
</evidence>
<dbReference type="EMBL" id="CP028324">
    <property type="protein sequence ID" value="AVR99247.1"/>
    <property type="molecule type" value="Genomic_DNA"/>
</dbReference>
<accession>A0A2R4CHW1</accession>
<dbReference type="AlphaFoldDB" id="A0A2R4CHW1"/>
<feature type="compositionally biased region" description="Low complexity" evidence="1">
    <location>
        <begin position="45"/>
        <end position="61"/>
    </location>
</feature>
<evidence type="ECO:0000313" key="3">
    <source>
        <dbReference type="EMBL" id="AVR99247.1"/>
    </source>
</evidence>
<dbReference type="InterPro" id="IPR025295">
    <property type="entry name" value="eCIS_core_dom"/>
</dbReference>
<protein>
    <recommendedName>
        <fullName evidence="2">eCIS core domain-containing protein</fullName>
    </recommendedName>
</protein>
<reference evidence="3 4" key="1">
    <citation type="submission" date="2018-03" db="EMBL/GenBank/DDBJ databases">
        <title>Massilia armeniaca sp. nov., isolated from desert soil.</title>
        <authorList>
            <person name="Huang H."/>
            <person name="Ren M."/>
        </authorList>
    </citation>
    <scope>NUCLEOTIDE SEQUENCE [LARGE SCALE GENOMIC DNA]</scope>
    <source>
        <strain evidence="3 4">ZMN-3</strain>
    </source>
</reference>
<sequence length="544" mass="57310">MAAGSPRALQLKRNAALAGADAHTTILQAVQRLADRSARTAQLQPTAGPATSSTAAPASGANRTGLPAPLRGGIEALSGIRMDHVTVHYNSARPAQLAAHAYAQGSEIHLAPGQEHHLPHEAWHLVQQAQGRVHPTLQAGGVAVNDDAGLEREADVMGSQAACAGVHETGRDGHDDQAPRHFGGVDIAQRVVYPNVNAMWQAVAPPFTVANIMAVINGNAALANHYQAVIGHLNLMNFVQMAGVEPNAAPRPNAGGTYDINYDIPANQPGRFAHEEFFVGAIIHEMGHVASSQLYNTNIGPGPGTDYHVANMHLPALVGAPFAGQQFGLNQLTDPIAGMDAQEVTMDANWNVLANLLAGSSDFSVAERQLLQDRINYGRGASPYAHYDTVLADILFYLQHRHMDATHFYVQASAMLHEANLRRAAGAGVVANVALVGAPAQDTATLHAAVGQLLGDARWSGKGEALIGHKTPDGIVRLRAVFAQQPNMREALENVRATAAVIAATPSRRRIAVTQQAYQALSADDRVAGLAPTLAAVNAARAQL</sequence>